<dbReference type="AlphaFoldDB" id="A0A934NC61"/>
<dbReference type="EMBL" id="JAEKNR010000032">
    <property type="protein sequence ID" value="MBJ7597022.1"/>
    <property type="molecule type" value="Genomic_DNA"/>
</dbReference>
<gene>
    <name evidence="2" type="ORF">JF922_02895</name>
</gene>
<sequence length="113" mass="12193">MAIWIIWAFAQEVFLSYQLSRDASDLKNQNAALQVANEGYRRDIAAVSSGRAAEEEARLNGYVRSDEKLYVVSQPAAAGGQAHSGGSGPGGTDGQAGVVRQAWDWLTHSGRWL</sequence>
<name>A0A934NC61_9BACT</name>
<reference evidence="2" key="1">
    <citation type="submission" date="2020-10" db="EMBL/GenBank/DDBJ databases">
        <title>Ca. Dormibacterota MAGs.</title>
        <authorList>
            <person name="Montgomery K."/>
        </authorList>
    </citation>
    <scope>NUCLEOTIDE SEQUENCE [LARGE SCALE GENOMIC DNA]</scope>
    <source>
        <strain evidence="2">SC8812_S17_10</strain>
    </source>
</reference>
<protein>
    <recommendedName>
        <fullName evidence="4">Septum formation initiator</fullName>
    </recommendedName>
</protein>
<evidence type="ECO:0000313" key="2">
    <source>
        <dbReference type="EMBL" id="MBJ7597022.1"/>
    </source>
</evidence>
<feature type="region of interest" description="Disordered" evidence="1">
    <location>
        <begin position="76"/>
        <end position="96"/>
    </location>
</feature>
<evidence type="ECO:0008006" key="4">
    <source>
        <dbReference type="Google" id="ProtNLM"/>
    </source>
</evidence>
<organism evidence="2 3">
    <name type="scientific">Candidatus Nephthysia bennettiae</name>
    <dbReference type="NCBI Taxonomy" id="3127016"/>
    <lineage>
        <taxon>Bacteria</taxon>
        <taxon>Bacillati</taxon>
        <taxon>Candidatus Dormiibacterota</taxon>
        <taxon>Candidatus Dormibacteria</taxon>
        <taxon>Candidatus Dormibacterales</taxon>
        <taxon>Candidatus Dormibacteraceae</taxon>
        <taxon>Candidatus Nephthysia</taxon>
    </lineage>
</organism>
<keyword evidence="3" id="KW-1185">Reference proteome</keyword>
<dbReference type="Proteomes" id="UP000612893">
    <property type="component" value="Unassembled WGS sequence"/>
</dbReference>
<evidence type="ECO:0000256" key="1">
    <source>
        <dbReference type="SAM" id="MobiDB-lite"/>
    </source>
</evidence>
<dbReference type="RefSeq" id="WP_338198925.1">
    <property type="nucleotide sequence ID" value="NZ_JAEKNR010000032.1"/>
</dbReference>
<proteinExistence type="predicted"/>
<accession>A0A934NC61</accession>
<feature type="compositionally biased region" description="Gly residues" evidence="1">
    <location>
        <begin position="82"/>
        <end position="94"/>
    </location>
</feature>
<evidence type="ECO:0000313" key="3">
    <source>
        <dbReference type="Proteomes" id="UP000612893"/>
    </source>
</evidence>
<comment type="caution">
    <text evidence="2">The sequence shown here is derived from an EMBL/GenBank/DDBJ whole genome shotgun (WGS) entry which is preliminary data.</text>
</comment>